<evidence type="ECO:0000256" key="1">
    <source>
        <dbReference type="ARBA" id="ARBA00009809"/>
    </source>
</evidence>
<dbReference type="EMBL" id="JACBAZ010000002">
    <property type="protein sequence ID" value="NWK55093.1"/>
    <property type="molecule type" value="Genomic_DNA"/>
</dbReference>
<dbReference type="InterPro" id="IPR031330">
    <property type="entry name" value="Gly_Hdrlase_35_cat"/>
</dbReference>
<evidence type="ECO:0000256" key="4">
    <source>
        <dbReference type="RuleBase" id="RU003679"/>
    </source>
</evidence>
<dbReference type="SUPFAM" id="SSF49785">
    <property type="entry name" value="Galactose-binding domain-like"/>
    <property type="match status" value="1"/>
</dbReference>
<dbReference type="InterPro" id="IPR017853">
    <property type="entry name" value="GH"/>
</dbReference>
<dbReference type="GO" id="GO:0005975">
    <property type="term" value="P:carbohydrate metabolic process"/>
    <property type="evidence" value="ECO:0007669"/>
    <property type="project" value="InterPro"/>
</dbReference>
<evidence type="ECO:0000313" key="7">
    <source>
        <dbReference type="EMBL" id="NWK55093.1"/>
    </source>
</evidence>
<dbReference type="Pfam" id="PF21467">
    <property type="entry name" value="BetaGal_gal-bd"/>
    <property type="match status" value="1"/>
</dbReference>
<evidence type="ECO:0000256" key="2">
    <source>
        <dbReference type="ARBA" id="ARBA00022801"/>
    </source>
</evidence>
<name>A0A851GBW6_9BACT</name>
<dbReference type="GO" id="GO:0004553">
    <property type="term" value="F:hydrolase activity, hydrolyzing O-glycosyl compounds"/>
    <property type="evidence" value="ECO:0007669"/>
    <property type="project" value="InterPro"/>
</dbReference>
<dbReference type="AlphaFoldDB" id="A0A851GBW6"/>
<comment type="similarity">
    <text evidence="1 4">Belongs to the glycosyl hydrolase 35 family.</text>
</comment>
<evidence type="ECO:0000313" key="8">
    <source>
        <dbReference type="Proteomes" id="UP000557872"/>
    </source>
</evidence>
<comment type="caution">
    <text evidence="7">The sequence shown here is derived from an EMBL/GenBank/DDBJ whole genome shotgun (WGS) entry which is preliminary data.</text>
</comment>
<evidence type="ECO:0000256" key="3">
    <source>
        <dbReference type="ARBA" id="ARBA00023295"/>
    </source>
</evidence>
<organism evidence="7 8">
    <name type="scientific">Oceaniferula marina</name>
    <dbReference type="NCBI Taxonomy" id="2748318"/>
    <lineage>
        <taxon>Bacteria</taxon>
        <taxon>Pseudomonadati</taxon>
        <taxon>Verrucomicrobiota</taxon>
        <taxon>Verrucomicrobiia</taxon>
        <taxon>Verrucomicrobiales</taxon>
        <taxon>Verrucomicrobiaceae</taxon>
        <taxon>Oceaniferula</taxon>
    </lineage>
</organism>
<keyword evidence="3" id="KW-0326">Glycosidase</keyword>
<dbReference type="PANTHER" id="PTHR23421">
    <property type="entry name" value="BETA-GALACTOSIDASE RELATED"/>
    <property type="match status" value="1"/>
</dbReference>
<protein>
    <submittedName>
        <fullName evidence="7">Beta-galactosidase</fullName>
    </submittedName>
</protein>
<dbReference type="SUPFAM" id="SSF51445">
    <property type="entry name" value="(Trans)glycosidases"/>
    <property type="match status" value="1"/>
</dbReference>
<accession>A0A851GBW6</accession>
<keyword evidence="8" id="KW-1185">Reference proteome</keyword>
<dbReference type="Proteomes" id="UP000557872">
    <property type="component" value="Unassembled WGS sequence"/>
</dbReference>
<reference evidence="7 8" key="1">
    <citation type="submission" date="2020-07" db="EMBL/GenBank/DDBJ databases">
        <title>Roseicoccus Jingziensis gen. nov., sp. nov., isolated from coastal seawater.</title>
        <authorList>
            <person name="Feng X."/>
        </authorList>
    </citation>
    <scope>NUCLEOTIDE SEQUENCE [LARGE SCALE GENOMIC DNA]</scope>
    <source>
        <strain evidence="7 8">N1E253</strain>
    </source>
</reference>
<evidence type="ECO:0000259" key="6">
    <source>
        <dbReference type="Pfam" id="PF21467"/>
    </source>
</evidence>
<feature type="domain" description="Glycoside hydrolase 35 catalytic" evidence="5">
    <location>
        <begin position="39"/>
        <end position="373"/>
    </location>
</feature>
<proteinExistence type="inferred from homology"/>
<dbReference type="PRINTS" id="PR00742">
    <property type="entry name" value="GLHYDRLASE35"/>
</dbReference>
<dbReference type="Gene3D" id="2.60.120.260">
    <property type="entry name" value="Galactose-binding domain-like"/>
    <property type="match status" value="1"/>
</dbReference>
<dbReference type="InterPro" id="IPR001944">
    <property type="entry name" value="Glycoside_Hdrlase_35"/>
</dbReference>
<sequence length="827" mass="92038">MVQIGGAMLATADEANNTPERPAKQFSHPERIRYDGDCFQIEGKDTFVYSAAFHYYRTPKELWRERLDKIKQAGFNTIETYVPWNWHERELPKGLDDYSQVDVRELEAFLKLVHEEYEMYSIVRPGPFICAEWAGGGYPRWLAKFIPDMSKEGMPKLWLRSDDQAHIDWSVHWYRAVCPLFAKHQLSRKKPGEKGIILVQIENEYNHHGTPGKEKVMRALFQAVVDSGVDVPIFTCLTNECRGSSDPVLSQVFDSDNYYIGHSKAGDCAYRMASLKKAQPDAPGLVCELQGGWFSTVGGGLSEDHYSDAKHYQAINIMSMLGGATCLNPYMFVGGTHFAGWGARGQTTSYDYNAAIRESGAVGDKYLAAKALGGFIREHEARLVRAHGGPCEIESAPKSLTGGVRVAPDGTRFVFVHNADSKQSVKGTFTLKPGAGTRPRGPVYNIDQHGNKVLIEVDKESAQATDIASFAVELSLAPMDSKILVIEPGKKAGQGSWYPKTQKDIARPQSLPKSVRIATALKQEDPSSGEWKPFVDGTSLSEMMVSDHRYVRYKSQVTLSADEVKALSQLNIRSFSRDMINARVNGKVAKRLSPDTKVADIAGRHLKTSFERIGAKEYDNQFSVEGLLQAGENTIELVYENIGHEHGYVPMEQLSGVDHAGLSASSDDIQNPLSLQVSLDLGGVQAGWTAPGFVAKGNGWQKVALDTEMEIPRKGRELQPKDQTQDGLLTWYRLEFELPAEDPKVWVPWLLRINASGNGYMWINGHNIGRHYQHGQQRDYFLPGCWLKFGQGQKNVMMLGLRQTSHGAQLKAAEICPYPDAAEVIED</sequence>
<keyword evidence="2" id="KW-0378">Hydrolase</keyword>
<feature type="domain" description="Beta-galactosidase galactose-binding" evidence="6">
    <location>
        <begin position="729"/>
        <end position="790"/>
    </location>
</feature>
<gene>
    <name evidence="7" type="ORF">HW115_05695</name>
</gene>
<dbReference type="Pfam" id="PF01301">
    <property type="entry name" value="Glyco_hydro_35"/>
    <property type="match status" value="1"/>
</dbReference>
<dbReference type="InterPro" id="IPR008979">
    <property type="entry name" value="Galactose-bd-like_sf"/>
</dbReference>
<dbReference type="Gene3D" id="3.20.20.80">
    <property type="entry name" value="Glycosidases"/>
    <property type="match status" value="1"/>
</dbReference>
<evidence type="ECO:0000259" key="5">
    <source>
        <dbReference type="Pfam" id="PF01301"/>
    </source>
</evidence>
<dbReference type="InterPro" id="IPR048913">
    <property type="entry name" value="BetaGal_gal-bd"/>
</dbReference>